<organism evidence="6 7">
    <name type="scientific">Hymenobacter mellowenesis</name>
    <dbReference type="NCBI Taxonomy" id="3063995"/>
    <lineage>
        <taxon>Bacteria</taxon>
        <taxon>Pseudomonadati</taxon>
        <taxon>Bacteroidota</taxon>
        <taxon>Cytophagia</taxon>
        <taxon>Cytophagales</taxon>
        <taxon>Hymenobacteraceae</taxon>
        <taxon>Hymenobacter</taxon>
    </lineage>
</organism>
<dbReference type="SUPFAM" id="SSF46689">
    <property type="entry name" value="Homeodomain-like"/>
    <property type="match status" value="1"/>
</dbReference>
<evidence type="ECO:0000259" key="5">
    <source>
        <dbReference type="PROSITE" id="PS50977"/>
    </source>
</evidence>
<evidence type="ECO:0000256" key="1">
    <source>
        <dbReference type="ARBA" id="ARBA00023015"/>
    </source>
</evidence>
<dbReference type="InterPro" id="IPR036271">
    <property type="entry name" value="Tet_transcr_reg_TetR-rel_C_sf"/>
</dbReference>
<evidence type="ECO:0000256" key="2">
    <source>
        <dbReference type="ARBA" id="ARBA00023125"/>
    </source>
</evidence>
<evidence type="ECO:0000313" key="7">
    <source>
        <dbReference type="Proteomes" id="UP001167796"/>
    </source>
</evidence>
<evidence type="ECO:0000313" key="6">
    <source>
        <dbReference type="EMBL" id="MDO7846013.1"/>
    </source>
</evidence>
<dbReference type="Pfam" id="PF16925">
    <property type="entry name" value="TetR_C_13"/>
    <property type="match status" value="1"/>
</dbReference>
<feature type="domain" description="HTH tetR-type" evidence="5">
    <location>
        <begin position="12"/>
        <end position="72"/>
    </location>
</feature>
<name>A0ABT9A845_9BACT</name>
<keyword evidence="3" id="KW-0804">Transcription</keyword>
<feature type="DNA-binding region" description="H-T-H motif" evidence="4">
    <location>
        <begin position="35"/>
        <end position="54"/>
    </location>
</feature>
<dbReference type="EMBL" id="JAUQSX010000003">
    <property type="protein sequence ID" value="MDO7846013.1"/>
    <property type="molecule type" value="Genomic_DNA"/>
</dbReference>
<dbReference type="Gene3D" id="1.10.357.10">
    <property type="entry name" value="Tetracycline Repressor, domain 2"/>
    <property type="match status" value="1"/>
</dbReference>
<dbReference type="InterPro" id="IPR011075">
    <property type="entry name" value="TetR_C"/>
</dbReference>
<comment type="caution">
    <text evidence="6">The sequence shown here is derived from an EMBL/GenBank/DDBJ whole genome shotgun (WGS) entry which is preliminary data.</text>
</comment>
<dbReference type="SUPFAM" id="SSF48498">
    <property type="entry name" value="Tetracyclin repressor-like, C-terminal domain"/>
    <property type="match status" value="1"/>
</dbReference>
<dbReference type="PANTHER" id="PTHR47506:SF1">
    <property type="entry name" value="HTH-TYPE TRANSCRIPTIONAL REGULATOR YJDC"/>
    <property type="match status" value="1"/>
</dbReference>
<accession>A0ABT9A845</accession>
<protein>
    <submittedName>
        <fullName evidence="6">TetR/AcrR family transcriptional regulator</fullName>
    </submittedName>
</protein>
<dbReference type="PROSITE" id="PS50977">
    <property type="entry name" value="HTH_TETR_2"/>
    <property type="match status" value="1"/>
</dbReference>
<dbReference type="Proteomes" id="UP001167796">
    <property type="component" value="Unassembled WGS sequence"/>
</dbReference>
<keyword evidence="1" id="KW-0805">Transcription regulation</keyword>
<reference evidence="6" key="1">
    <citation type="submission" date="2023-07" db="EMBL/GenBank/DDBJ databases">
        <authorList>
            <person name="Kim M.K."/>
        </authorList>
    </citation>
    <scope>NUCLEOTIDE SEQUENCE</scope>
    <source>
        <strain evidence="6">M29</strain>
    </source>
</reference>
<sequence>MTNPVSQAPLVPDTRTRILDLAEVLLLERGFNAFSYQHLAKELGVKPAAIHYHYPSKDDLGTALVARQLRRLRKWRDLPRVTDLKPEAQFEALLAVYDNHLGHERRVCLFGALAADFRTLPPAMQAELRTFNRELTEWLAQVLAVGRATGGLRFVGSPAAKAAQVLTTLAGALQVARVHDETPFQVIVGQLRLELLA</sequence>
<evidence type="ECO:0000256" key="4">
    <source>
        <dbReference type="PROSITE-ProRule" id="PRU00335"/>
    </source>
</evidence>
<dbReference type="RefSeq" id="WP_305010703.1">
    <property type="nucleotide sequence ID" value="NZ_JAUQSX010000003.1"/>
</dbReference>
<keyword evidence="2 4" id="KW-0238">DNA-binding</keyword>
<dbReference type="PANTHER" id="PTHR47506">
    <property type="entry name" value="TRANSCRIPTIONAL REGULATORY PROTEIN"/>
    <property type="match status" value="1"/>
</dbReference>
<evidence type="ECO:0000256" key="3">
    <source>
        <dbReference type="ARBA" id="ARBA00023163"/>
    </source>
</evidence>
<keyword evidence="7" id="KW-1185">Reference proteome</keyword>
<dbReference type="InterPro" id="IPR001647">
    <property type="entry name" value="HTH_TetR"/>
</dbReference>
<dbReference type="InterPro" id="IPR009057">
    <property type="entry name" value="Homeodomain-like_sf"/>
</dbReference>
<gene>
    <name evidence="6" type="ORF">Q5H92_06575</name>
</gene>
<dbReference type="Pfam" id="PF00440">
    <property type="entry name" value="TetR_N"/>
    <property type="match status" value="1"/>
</dbReference>
<dbReference type="PRINTS" id="PR00455">
    <property type="entry name" value="HTHTETR"/>
</dbReference>
<proteinExistence type="predicted"/>